<organism evidence="1 2">
    <name type="scientific">Heyndrickxia acidicola</name>
    <dbReference type="NCBI Taxonomy" id="209389"/>
    <lineage>
        <taxon>Bacteria</taxon>
        <taxon>Bacillati</taxon>
        <taxon>Bacillota</taxon>
        <taxon>Bacilli</taxon>
        <taxon>Bacillales</taxon>
        <taxon>Bacillaceae</taxon>
        <taxon>Heyndrickxia</taxon>
    </lineage>
</organism>
<name>A0ABU6MFZ5_9BACI</name>
<gene>
    <name evidence="1" type="ORF">P4T90_02515</name>
</gene>
<evidence type="ECO:0000313" key="2">
    <source>
        <dbReference type="Proteomes" id="UP001341444"/>
    </source>
</evidence>
<evidence type="ECO:0000313" key="1">
    <source>
        <dbReference type="EMBL" id="MED1201960.1"/>
    </source>
</evidence>
<protein>
    <recommendedName>
        <fullName evidence="3">DUF3870 domain-containing protein</fullName>
    </recommendedName>
</protein>
<comment type="caution">
    <text evidence="1">The sequence shown here is derived from an EMBL/GenBank/DDBJ whole genome shotgun (WGS) entry which is preliminary data.</text>
</comment>
<sequence length="112" mass="12962">MEEFINCNLIIDSARRKTPYTIILKGTINSGFTARFEISFTGKVEGIDLAYIPTEVQKIFEEDLNRLLGDSPFDASAVKIIKKLKIFTYERSAKTVQRHRNFEKRLNQEIMS</sequence>
<proteinExistence type="predicted"/>
<reference evidence="1 2" key="1">
    <citation type="submission" date="2023-03" db="EMBL/GenBank/DDBJ databases">
        <title>Bacillus Genome Sequencing.</title>
        <authorList>
            <person name="Dunlap C."/>
        </authorList>
    </citation>
    <scope>NUCLEOTIDE SEQUENCE [LARGE SCALE GENOMIC DNA]</scope>
    <source>
        <strain evidence="1 2">B-23453</strain>
    </source>
</reference>
<dbReference type="Proteomes" id="UP001341444">
    <property type="component" value="Unassembled WGS sequence"/>
</dbReference>
<dbReference type="EMBL" id="JARMAB010000004">
    <property type="protein sequence ID" value="MED1201960.1"/>
    <property type="molecule type" value="Genomic_DNA"/>
</dbReference>
<evidence type="ECO:0008006" key="3">
    <source>
        <dbReference type="Google" id="ProtNLM"/>
    </source>
</evidence>
<keyword evidence="2" id="KW-1185">Reference proteome</keyword>
<dbReference type="RefSeq" id="WP_066264510.1">
    <property type="nucleotide sequence ID" value="NZ_JARMAB010000004.1"/>
</dbReference>
<accession>A0ABU6MFZ5</accession>